<keyword evidence="7 8" id="KW-0472">Membrane</keyword>
<dbReference type="InterPro" id="IPR039433">
    <property type="entry name" value="Mff-like_dom"/>
</dbReference>
<reference evidence="10" key="4">
    <citation type="submission" date="2025-09" db="UniProtKB">
        <authorList>
            <consortium name="Ensembl"/>
        </authorList>
    </citation>
    <scope>IDENTIFICATION</scope>
    <source>
        <strain evidence="10">17573</strain>
    </source>
</reference>
<gene>
    <name evidence="10" type="primary">FATE1</name>
</gene>
<dbReference type="GO" id="GO:0005741">
    <property type="term" value="C:mitochondrial outer membrane"/>
    <property type="evidence" value="ECO:0007669"/>
    <property type="project" value="UniProtKB-SubCell"/>
</dbReference>
<evidence type="ECO:0000256" key="3">
    <source>
        <dbReference type="ARBA" id="ARBA00022692"/>
    </source>
</evidence>
<feature type="transmembrane region" description="Helical" evidence="8">
    <location>
        <begin position="151"/>
        <end position="169"/>
    </location>
</feature>
<evidence type="ECO:0000256" key="8">
    <source>
        <dbReference type="SAM" id="Phobius"/>
    </source>
</evidence>
<keyword evidence="3 8" id="KW-0812">Transmembrane</keyword>
<keyword evidence="4" id="KW-1000">Mitochondrion outer membrane</keyword>
<protein>
    <submittedName>
        <fullName evidence="10">Fetal and adult testis expressed 1</fullName>
    </submittedName>
</protein>
<evidence type="ECO:0000256" key="2">
    <source>
        <dbReference type="ARBA" id="ARBA00004294"/>
    </source>
</evidence>
<accession>A0A5F8A0W8</accession>
<reference evidence="10" key="3">
    <citation type="submission" date="2025-08" db="UniProtKB">
        <authorList>
            <consortium name="Ensembl"/>
        </authorList>
    </citation>
    <scope>IDENTIFICATION</scope>
    <source>
        <strain evidence="10">17573</strain>
    </source>
</reference>
<keyword evidence="11" id="KW-1185">Reference proteome</keyword>
<evidence type="ECO:0000256" key="1">
    <source>
        <dbReference type="ARBA" id="ARBA00004167"/>
    </source>
</evidence>
<evidence type="ECO:0000313" key="11">
    <source>
        <dbReference type="Proteomes" id="UP000006718"/>
    </source>
</evidence>
<dbReference type="Bgee" id="ENSMMUG00000040974">
    <property type="expression patterns" value="Expressed in testis and 10 other cell types or tissues"/>
</dbReference>
<dbReference type="InterPro" id="IPR039153">
    <property type="entry name" value="FATE1"/>
</dbReference>
<dbReference type="PANTHER" id="PTHR21128:SF0">
    <property type="entry name" value="FETAL AND ADULT TESTIS-EXPRESSED TRANSCRIPT PROTEIN"/>
    <property type="match status" value="1"/>
</dbReference>
<organism evidence="10 11">
    <name type="scientific">Macaca mulatta</name>
    <name type="common">Rhesus macaque</name>
    <dbReference type="NCBI Taxonomy" id="9544"/>
    <lineage>
        <taxon>Eukaryota</taxon>
        <taxon>Metazoa</taxon>
        <taxon>Chordata</taxon>
        <taxon>Craniata</taxon>
        <taxon>Vertebrata</taxon>
        <taxon>Euteleostomi</taxon>
        <taxon>Mammalia</taxon>
        <taxon>Eutheria</taxon>
        <taxon>Euarchontoglires</taxon>
        <taxon>Primates</taxon>
        <taxon>Haplorrhini</taxon>
        <taxon>Catarrhini</taxon>
        <taxon>Cercopithecidae</taxon>
        <taxon>Cercopithecinae</taxon>
        <taxon>Macaca</taxon>
    </lineage>
</organism>
<evidence type="ECO:0000256" key="4">
    <source>
        <dbReference type="ARBA" id="ARBA00022787"/>
    </source>
</evidence>
<comment type="subcellular location">
    <subcellularLocation>
        <location evidence="1">Membrane</location>
        <topology evidence="1">Single-pass membrane protein</topology>
    </subcellularLocation>
    <subcellularLocation>
        <location evidence="2">Mitochondrion outer membrane</location>
    </subcellularLocation>
</comment>
<feature type="domain" description="Mff-like" evidence="9">
    <location>
        <begin position="104"/>
        <end position="170"/>
    </location>
</feature>
<reference evidence="11" key="1">
    <citation type="journal article" date="2007" name="Science">
        <title>Evolutionary and biomedical insights from the rhesus macaque genome.</title>
        <authorList>
            <person name="Gibbs R.A."/>
            <person name="Rogers J."/>
            <person name="Katze M.G."/>
            <person name="Bumgarner R."/>
            <person name="Weinstock G.M."/>
            <person name="Mardis E.R."/>
            <person name="Remington K.A."/>
            <person name="Strausberg R.L."/>
            <person name="Venter J.C."/>
            <person name="Wilson R.K."/>
            <person name="Batzer M.A."/>
            <person name="Bustamante C.D."/>
            <person name="Eichler E.E."/>
            <person name="Hahn M.W."/>
            <person name="Hardison R.C."/>
            <person name="Makova K.D."/>
            <person name="Miller W."/>
            <person name="Milosavljevic A."/>
            <person name="Palermo R.E."/>
            <person name="Siepel A."/>
            <person name="Sikela J.M."/>
            <person name="Attaway T."/>
            <person name="Bell S."/>
            <person name="Bernard K.E."/>
            <person name="Buhay C.J."/>
            <person name="Chandrabose M.N."/>
            <person name="Dao M."/>
            <person name="Davis C."/>
            <person name="Delehaunty K.D."/>
            <person name="Ding Y."/>
            <person name="Dinh H.H."/>
            <person name="Dugan-Rocha S."/>
            <person name="Fulton L.A."/>
            <person name="Gabisi R.A."/>
            <person name="Garner T.T."/>
            <person name="Godfrey J."/>
            <person name="Hawes A.C."/>
            <person name="Hernandez J."/>
            <person name="Hines S."/>
            <person name="Holder M."/>
            <person name="Hume J."/>
            <person name="Jhangiani S.N."/>
            <person name="Joshi V."/>
            <person name="Khan Z.M."/>
            <person name="Kirkness E.F."/>
            <person name="Cree A."/>
            <person name="Fowler R.G."/>
            <person name="Lee S."/>
            <person name="Lewis L.R."/>
            <person name="Li Z."/>
            <person name="Liu Y.-S."/>
            <person name="Moore S.M."/>
            <person name="Muzny D."/>
            <person name="Nazareth L.V."/>
            <person name="Ngo D.N."/>
            <person name="Okwuonu G.O."/>
            <person name="Pai G."/>
            <person name="Parker D."/>
            <person name="Paul H.A."/>
            <person name="Pfannkoch C."/>
            <person name="Pohl C.S."/>
            <person name="Rogers Y.-H.C."/>
            <person name="Ruiz S.J."/>
            <person name="Sabo A."/>
            <person name="Santibanez J."/>
            <person name="Schneider B.W."/>
            <person name="Smith S.M."/>
            <person name="Sodergren E."/>
            <person name="Svatek A.F."/>
            <person name="Utterback T.R."/>
            <person name="Vattathil S."/>
            <person name="Warren W."/>
            <person name="White C.S."/>
            <person name="Chinwalla A.T."/>
            <person name="Feng Y."/>
            <person name="Halpern A.L."/>
            <person name="Hillier L.W."/>
            <person name="Huang X."/>
            <person name="Minx P."/>
            <person name="Nelson J.O."/>
            <person name="Pepin K.H."/>
            <person name="Qin X."/>
            <person name="Sutton G.G."/>
            <person name="Venter E."/>
            <person name="Walenz B.P."/>
            <person name="Wallis J.W."/>
            <person name="Worley K.C."/>
            <person name="Yang S.-P."/>
            <person name="Jones S.M."/>
            <person name="Marra M.A."/>
            <person name="Rocchi M."/>
            <person name="Schein J.E."/>
            <person name="Baertsch R."/>
            <person name="Clarke L."/>
            <person name="Csuros M."/>
            <person name="Glasscock J."/>
            <person name="Harris R.A."/>
            <person name="Havlak P."/>
            <person name="Jackson A.R."/>
            <person name="Jiang H."/>
            <person name="Liu Y."/>
            <person name="Messina D.N."/>
            <person name="Shen Y."/>
            <person name="Song H.X.-Z."/>
            <person name="Wylie T."/>
            <person name="Zhang L."/>
            <person name="Birney E."/>
            <person name="Han K."/>
            <person name="Konkel M.K."/>
            <person name="Lee J."/>
            <person name="Smit A.F.A."/>
            <person name="Ullmer B."/>
            <person name="Wang H."/>
            <person name="Xing J."/>
            <person name="Burhans R."/>
            <person name="Cheng Z."/>
            <person name="Karro J.E."/>
            <person name="Ma J."/>
            <person name="Raney B."/>
            <person name="She X."/>
            <person name="Cox M.J."/>
            <person name="Demuth J.P."/>
            <person name="Dumas L.J."/>
            <person name="Han S.-G."/>
            <person name="Hopkins J."/>
            <person name="Karimpour-Fard A."/>
            <person name="Kim Y.H."/>
            <person name="Pollack J.R."/>
            <person name="Vinar T."/>
            <person name="Addo-Quaye C."/>
            <person name="Degenhardt J."/>
            <person name="Denby A."/>
            <person name="Hubisz M.J."/>
            <person name="Indap A."/>
            <person name="Kosiol C."/>
            <person name="Lahn B.T."/>
            <person name="Lawson H.A."/>
            <person name="Marklein A."/>
            <person name="Nielsen R."/>
            <person name="Vallender E.J."/>
            <person name="Clark A.G."/>
            <person name="Ferguson B."/>
            <person name="Hernandez R.D."/>
            <person name="Hirani K."/>
            <person name="Kehrer-Sawatzki H."/>
            <person name="Kolb J."/>
            <person name="Patil S."/>
            <person name="Pu L.-L."/>
            <person name="Ren Y."/>
            <person name="Smith D.G."/>
            <person name="Wheeler D.A."/>
            <person name="Schenck I."/>
            <person name="Ball E.V."/>
            <person name="Chen R."/>
            <person name="Cooper D.N."/>
            <person name="Giardine B."/>
            <person name="Hsu F."/>
            <person name="Kent W.J."/>
            <person name="Lesk A."/>
            <person name="Nelson D.L."/>
            <person name="O'brien W.E."/>
            <person name="Pruefer K."/>
            <person name="Stenson P.D."/>
            <person name="Wallace J.C."/>
            <person name="Ke H."/>
            <person name="Liu X.-M."/>
            <person name="Wang P."/>
            <person name="Xiang A.P."/>
            <person name="Yang F."/>
            <person name="Barber G.P."/>
            <person name="Haussler D."/>
            <person name="Karolchik D."/>
            <person name="Kern A.D."/>
            <person name="Kuhn R.M."/>
            <person name="Smith K.E."/>
            <person name="Zwieg A.S."/>
        </authorList>
    </citation>
    <scope>NUCLEOTIDE SEQUENCE [LARGE SCALE GENOMIC DNA]</scope>
    <source>
        <strain evidence="11">17573</strain>
    </source>
</reference>
<dbReference type="PANTHER" id="PTHR21128">
    <property type="entry name" value="FETAL AND ADULT TESTIS-EXPRESSED TRANSCRIPT PROTEIN"/>
    <property type="match status" value="1"/>
</dbReference>
<reference evidence="10" key="2">
    <citation type="submission" date="2019-01" db="EMBL/GenBank/DDBJ databases">
        <authorList>
            <person name="Graves T."/>
            <person name="Eichler E.E."/>
            <person name="Wilson R.K."/>
        </authorList>
    </citation>
    <scope>NUCLEOTIDE SEQUENCE [LARGE SCALE GENOMIC DNA]</scope>
    <source>
        <strain evidence="10">17573</strain>
    </source>
</reference>
<dbReference type="GO" id="GO:0042981">
    <property type="term" value="P:regulation of apoptotic process"/>
    <property type="evidence" value="ECO:0007669"/>
    <property type="project" value="InterPro"/>
</dbReference>
<evidence type="ECO:0000256" key="7">
    <source>
        <dbReference type="ARBA" id="ARBA00023136"/>
    </source>
</evidence>
<evidence type="ECO:0000256" key="5">
    <source>
        <dbReference type="ARBA" id="ARBA00022989"/>
    </source>
</evidence>
<evidence type="ECO:0000256" key="6">
    <source>
        <dbReference type="ARBA" id="ARBA00023128"/>
    </source>
</evidence>
<dbReference type="AlphaFoldDB" id="A0A5F8A0W8"/>
<keyword evidence="6" id="KW-0496">Mitochondrion</keyword>
<dbReference type="ExpressionAtlas" id="A0A5F8A0W8">
    <property type="expression patterns" value="baseline"/>
</dbReference>
<name>A0A5F8A0W8_MACMU</name>
<dbReference type="VEuPathDB" id="HostDB:ENSMMUG00000040974"/>
<evidence type="ECO:0000259" key="9">
    <source>
        <dbReference type="Pfam" id="PF05644"/>
    </source>
</evidence>
<dbReference type="Pfam" id="PF05644">
    <property type="entry name" value="Miff"/>
    <property type="match status" value="1"/>
</dbReference>
<evidence type="ECO:0000313" key="10">
    <source>
        <dbReference type="Ensembl" id="ENSMMUP00000071547.1"/>
    </source>
</evidence>
<dbReference type="Proteomes" id="UP000006718">
    <property type="component" value="Chromosome X"/>
</dbReference>
<dbReference type="Ensembl" id="ENSMMUT00000107416.1">
    <property type="protein sequence ID" value="ENSMMUP00000071547.1"/>
    <property type="gene ID" value="ENSMMUG00000040974.2"/>
</dbReference>
<sequence>MVRVGWWPAACVEFPSFPRGLKLPALDSRDQAPCDSPWGAPLVLGKLGKPLTWGWAGYFTDHSFLQGSQLPMPRMLRESGHGDAHLQEYPGNFQGMRFHYDRNPGTDAVAQTSLEELNVLEMEVMRRQLYAVNRRLRALEEQGATWRQRETLIIAVLVSASIANLWLWMNQ</sequence>
<keyword evidence="5 8" id="KW-1133">Transmembrane helix</keyword>
<proteinExistence type="predicted"/>
<dbReference type="GeneTree" id="ENSGT00390000006832"/>